<dbReference type="InterPro" id="IPR032514">
    <property type="entry name" value="GtaA_central"/>
</dbReference>
<dbReference type="InterPro" id="IPR012341">
    <property type="entry name" value="6hp_glycosidase-like_sf"/>
</dbReference>
<keyword evidence="1" id="KW-0732">Signal</keyword>
<evidence type="ECO:0000313" key="6">
    <source>
        <dbReference type="Proteomes" id="UP000317909"/>
    </source>
</evidence>
<feature type="domain" description="Glutaminase A N-terminal" evidence="4">
    <location>
        <begin position="108"/>
        <end position="335"/>
    </location>
</feature>
<feature type="domain" description="DUF4964" evidence="2">
    <location>
        <begin position="31"/>
        <end position="91"/>
    </location>
</feature>
<evidence type="ECO:0000313" key="5">
    <source>
        <dbReference type="EMBL" id="QDT71350.1"/>
    </source>
</evidence>
<feature type="domain" description="Glutaminase A central" evidence="3">
    <location>
        <begin position="342"/>
        <end position="685"/>
    </location>
</feature>
<evidence type="ECO:0000259" key="4">
    <source>
        <dbReference type="Pfam" id="PF17168"/>
    </source>
</evidence>
<evidence type="ECO:0000259" key="2">
    <source>
        <dbReference type="Pfam" id="PF16334"/>
    </source>
</evidence>
<evidence type="ECO:0000256" key="1">
    <source>
        <dbReference type="SAM" id="SignalP"/>
    </source>
</evidence>
<evidence type="ECO:0008006" key="7">
    <source>
        <dbReference type="Google" id="ProtNLM"/>
    </source>
</evidence>
<feature type="chain" id="PRO_5022098708" description="Glutaminase A" evidence="1">
    <location>
        <begin position="20"/>
        <end position="875"/>
    </location>
</feature>
<proteinExistence type="predicted"/>
<dbReference type="InterPro" id="IPR052743">
    <property type="entry name" value="Glutaminase_GtaA"/>
</dbReference>
<organism evidence="5 6">
    <name type="scientific">Lacipirellula limnantheis</name>
    <dbReference type="NCBI Taxonomy" id="2528024"/>
    <lineage>
        <taxon>Bacteria</taxon>
        <taxon>Pseudomonadati</taxon>
        <taxon>Planctomycetota</taxon>
        <taxon>Planctomycetia</taxon>
        <taxon>Pirellulales</taxon>
        <taxon>Lacipirellulaceae</taxon>
        <taxon>Lacipirellula</taxon>
    </lineage>
</organism>
<dbReference type="PANTHER" id="PTHR31987:SF1">
    <property type="entry name" value="GLUTAMINASE A"/>
    <property type="match status" value="1"/>
</dbReference>
<dbReference type="Gene3D" id="1.50.10.10">
    <property type="match status" value="1"/>
</dbReference>
<dbReference type="SUPFAM" id="SSF48208">
    <property type="entry name" value="Six-hairpin glycosidases"/>
    <property type="match status" value="1"/>
</dbReference>
<dbReference type="Gene3D" id="2.60.120.260">
    <property type="entry name" value="Galactose-binding domain-like"/>
    <property type="match status" value="1"/>
</dbReference>
<dbReference type="KEGG" id="llh:I41_05070"/>
<dbReference type="EMBL" id="CP036339">
    <property type="protein sequence ID" value="QDT71350.1"/>
    <property type="molecule type" value="Genomic_DNA"/>
</dbReference>
<accession>A0A517TSK8</accession>
<dbReference type="Pfam" id="PF17168">
    <property type="entry name" value="DUF5127"/>
    <property type="match status" value="1"/>
</dbReference>
<dbReference type="InterPro" id="IPR008928">
    <property type="entry name" value="6-hairpin_glycosidase_sf"/>
</dbReference>
<sequence precursor="true">MRGLLTAAALAFLVGSVHAQETKPRATAAELHARPLAAPATPLVACDPYFSIWSPADRLSDADTVHWTGKPHRLTSLALIDGKLYRLMGTEPTSAPALEQTGVTITPTQTVYEFFGHRVQLRVGFTTPALPEDVDLLSRPITYVTYRAQSGDGKQHEVRLLFQASAELTVNVPGQAVAGNLEAIEGLSAVRLGSQEQAVLRRKGDDLRIDWGYLYLAANSFDGASMLGEPAKLRDEFAAGGAGAPAAPQTPIEANSATELAGAIAFDLLEVGSEPVERWLVLAYDDLYSIEYMHRQLRPYWRRNGLDAAGLLTEAARDYATTMKRCDDFDAELGHDLLEAGGKEYAAVATLAYRQCFAAGKFVADANGQPLQFSKENHSNGCIATSDVFYPMAPQFLLFGPSLTKSFLEPFMNYAASERWIFPFAPHDLGTYPKANGQVYGGGEKTEENQMPVEESGNLLLLMAALAQMEGNADYPSQYWPQLSAWAEYLKQQGFDPPNQLCTDDFAGHLAHNVNLSAKAICALGAYAQLCEMRGDDEAAAAYRKVAEEYAARWVQEADDGDHFRLTFDRSGTWSQKYNLVWDKLLGLNLFPDAVRRREMDFYLKSQNAYGLPLDNRNVYTKLDWILWTATLTQDREDFDALVCPVYRFLNESPDRSPMTDWYKSDNGRKVGFTARPVVGGVFLQMLYNEKLWRKYAGRDQTQAKNFAPMPAPPKITTVAPAADVQPVTWRFTTEEPAAGWEEPEFDASAWRQGKAGFGSRQTPGARLGAEWTTREIWLRREFDLTAAPDVRRLQLYIYHDENAQVYLNGVLAATCSGFNGQYETLPIRDQALASLKPTGNTLAVHCEQTTGGQYIDVGLVTVEQIDGERTAERP</sequence>
<dbReference type="InterPro" id="IPR008979">
    <property type="entry name" value="Galactose-bd-like_sf"/>
</dbReference>
<gene>
    <name evidence="5" type="ORF">I41_05070</name>
</gene>
<dbReference type="Proteomes" id="UP000317909">
    <property type="component" value="Chromosome"/>
</dbReference>
<dbReference type="GO" id="GO:0005975">
    <property type="term" value="P:carbohydrate metabolic process"/>
    <property type="evidence" value="ECO:0007669"/>
    <property type="project" value="InterPro"/>
</dbReference>
<name>A0A517TSK8_9BACT</name>
<feature type="signal peptide" evidence="1">
    <location>
        <begin position="1"/>
        <end position="19"/>
    </location>
</feature>
<protein>
    <recommendedName>
        <fullName evidence="7">Glutaminase A</fullName>
    </recommendedName>
</protein>
<keyword evidence="6" id="KW-1185">Reference proteome</keyword>
<dbReference type="Pfam" id="PF16335">
    <property type="entry name" value="GtaA_6_Hairpin"/>
    <property type="match status" value="1"/>
</dbReference>
<dbReference type="InterPro" id="IPR032515">
    <property type="entry name" value="DUF4964"/>
</dbReference>
<reference evidence="5 6" key="1">
    <citation type="submission" date="2019-02" db="EMBL/GenBank/DDBJ databases">
        <title>Deep-cultivation of Planctomycetes and their phenomic and genomic characterization uncovers novel biology.</title>
        <authorList>
            <person name="Wiegand S."/>
            <person name="Jogler M."/>
            <person name="Boedeker C."/>
            <person name="Pinto D."/>
            <person name="Vollmers J."/>
            <person name="Rivas-Marin E."/>
            <person name="Kohn T."/>
            <person name="Peeters S.H."/>
            <person name="Heuer A."/>
            <person name="Rast P."/>
            <person name="Oberbeckmann S."/>
            <person name="Bunk B."/>
            <person name="Jeske O."/>
            <person name="Meyerdierks A."/>
            <person name="Storesund J.E."/>
            <person name="Kallscheuer N."/>
            <person name="Luecker S."/>
            <person name="Lage O.M."/>
            <person name="Pohl T."/>
            <person name="Merkel B.J."/>
            <person name="Hornburger P."/>
            <person name="Mueller R.-W."/>
            <person name="Bruemmer F."/>
            <person name="Labrenz M."/>
            <person name="Spormann A.M."/>
            <person name="Op den Camp H."/>
            <person name="Overmann J."/>
            <person name="Amann R."/>
            <person name="Jetten M.S.M."/>
            <person name="Mascher T."/>
            <person name="Medema M.H."/>
            <person name="Devos D.P."/>
            <person name="Kaster A.-K."/>
            <person name="Ovreas L."/>
            <person name="Rohde M."/>
            <person name="Galperin M.Y."/>
            <person name="Jogler C."/>
        </authorList>
    </citation>
    <scope>NUCLEOTIDE SEQUENCE [LARGE SCALE GENOMIC DNA]</scope>
    <source>
        <strain evidence="5 6">I41</strain>
    </source>
</reference>
<dbReference type="AlphaFoldDB" id="A0A517TSK8"/>
<dbReference type="PANTHER" id="PTHR31987">
    <property type="entry name" value="GLUTAMINASE A-RELATED"/>
    <property type="match status" value="1"/>
</dbReference>
<dbReference type="InterPro" id="IPR033433">
    <property type="entry name" value="GtaA_N"/>
</dbReference>
<dbReference type="RefSeq" id="WP_145430545.1">
    <property type="nucleotide sequence ID" value="NZ_CP036339.1"/>
</dbReference>
<dbReference type="Pfam" id="PF16334">
    <property type="entry name" value="DUF4964"/>
    <property type="match status" value="1"/>
</dbReference>
<dbReference type="SUPFAM" id="SSF49785">
    <property type="entry name" value="Galactose-binding domain-like"/>
    <property type="match status" value="1"/>
</dbReference>
<evidence type="ECO:0000259" key="3">
    <source>
        <dbReference type="Pfam" id="PF16335"/>
    </source>
</evidence>
<dbReference type="OrthoDB" id="175993at2"/>